<feature type="region of interest" description="Disordered" evidence="1">
    <location>
        <begin position="1"/>
        <end position="90"/>
    </location>
</feature>
<feature type="compositionally biased region" description="Gly residues" evidence="1">
    <location>
        <begin position="139"/>
        <end position="154"/>
    </location>
</feature>
<protein>
    <submittedName>
        <fullName evidence="2">Putative secreted protein</fullName>
    </submittedName>
</protein>
<dbReference type="AlphaFoldDB" id="A0A6B0V4D2"/>
<accession>A0A6B0V4D2</accession>
<organism evidence="2">
    <name type="scientific">Ixodes ricinus</name>
    <name type="common">Common tick</name>
    <name type="synonym">Acarus ricinus</name>
    <dbReference type="NCBI Taxonomy" id="34613"/>
    <lineage>
        <taxon>Eukaryota</taxon>
        <taxon>Metazoa</taxon>
        <taxon>Ecdysozoa</taxon>
        <taxon>Arthropoda</taxon>
        <taxon>Chelicerata</taxon>
        <taxon>Arachnida</taxon>
        <taxon>Acari</taxon>
        <taxon>Parasitiformes</taxon>
        <taxon>Ixodida</taxon>
        <taxon>Ixodoidea</taxon>
        <taxon>Ixodidae</taxon>
        <taxon>Ixodinae</taxon>
        <taxon>Ixodes</taxon>
    </lineage>
</organism>
<reference evidence="2" key="1">
    <citation type="submission" date="2019-12" db="EMBL/GenBank/DDBJ databases">
        <title>An insight into the sialome of adult female Ixodes ricinus ticks feeding for 6 days.</title>
        <authorList>
            <person name="Perner J."/>
            <person name="Ribeiro J.M.C."/>
        </authorList>
    </citation>
    <scope>NUCLEOTIDE SEQUENCE</scope>
    <source>
        <strain evidence="2">Semi-engorged</strain>
        <tissue evidence="2">Salivary glands</tissue>
    </source>
</reference>
<feature type="compositionally biased region" description="Low complexity" evidence="1">
    <location>
        <begin position="75"/>
        <end position="90"/>
    </location>
</feature>
<dbReference type="EMBL" id="GIFC01014659">
    <property type="protein sequence ID" value="MXU96742.1"/>
    <property type="molecule type" value="Transcribed_RNA"/>
</dbReference>
<feature type="compositionally biased region" description="Basic and acidic residues" evidence="1">
    <location>
        <begin position="157"/>
        <end position="174"/>
    </location>
</feature>
<sequence>MPARSALVFGGGVVASRTRATGGGGRGQRGPLPSEGHRRRRAGQGSPLRAPAVGHGPGRGGVLRTPAGVLPRATPDGVGPDGVPSGGRRAAADGDAVLAAALLALGPRLPAPQPRLLQHLAHPLALGGRGRHRRRPRGTSGGGGSTDGGAGRGSSGLDHDDRSAARPDPHDRGEGLQPAGHGQQPERQLDRDLLGVWGRGPQQDQAAHTQLPAPSAPHHGLRPRRQL</sequence>
<proteinExistence type="predicted"/>
<evidence type="ECO:0000313" key="2">
    <source>
        <dbReference type="EMBL" id="MXU96742.1"/>
    </source>
</evidence>
<evidence type="ECO:0000256" key="1">
    <source>
        <dbReference type="SAM" id="MobiDB-lite"/>
    </source>
</evidence>
<feature type="region of interest" description="Disordered" evidence="1">
    <location>
        <begin position="122"/>
        <end position="227"/>
    </location>
</feature>
<name>A0A6B0V4D2_IXORI</name>